<feature type="chain" id="PRO_5036472820" description="Ig-like domain-containing protein" evidence="1">
    <location>
        <begin position="17"/>
        <end position="161"/>
    </location>
</feature>
<feature type="domain" description="Ig-like" evidence="2">
    <location>
        <begin position="21"/>
        <end position="113"/>
    </location>
</feature>
<dbReference type="SMART" id="SM00409">
    <property type="entry name" value="IG"/>
    <property type="match status" value="1"/>
</dbReference>
<dbReference type="Gene3D" id="2.60.40.10">
    <property type="entry name" value="Immunoglobulins"/>
    <property type="match status" value="1"/>
</dbReference>
<comment type="caution">
    <text evidence="3">The sequence shown here is derived from an EMBL/GenBank/DDBJ whole genome shotgun (WGS) entry which is preliminary data.</text>
</comment>
<gene>
    <name evidence="3" type="ORF">TNIN_447811</name>
</gene>
<evidence type="ECO:0000313" key="4">
    <source>
        <dbReference type="Proteomes" id="UP000886998"/>
    </source>
</evidence>
<evidence type="ECO:0000259" key="2">
    <source>
        <dbReference type="PROSITE" id="PS50835"/>
    </source>
</evidence>
<protein>
    <recommendedName>
        <fullName evidence="2">Ig-like domain-containing protein</fullName>
    </recommendedName>
</protein>
<dbReference type="EMBL" id="BMAV01026217">
    <property type="protein sequence ID" value="GFS48425.1"/>
    <property type="molecule type" value="Genomic_DNA"/>
</dbReference>
<dbReference type="SMART" id="SM00407">
    <property type="entry name" value="IGc1"/>
    <property type="match status" value="1"/>
</dbReference>
<reference evidence="3" key="1">
    <citation type="submission" date="2020-08" db="EMBL/GenBank/DDBJ databases">
        <title>Multicomponent nature underlies the extraordinary mechanical properties of spider dragline silk.</title>
        <authorList>
            <person name="Kono N."/>
            <person name="Nakamura H."/>
            <person name="Mori M."/>
            <person name="Yoshida Y."/>
            <person name="Ohtoshi R."/>
            <person name="Malay A.D."/>
            <person name="Moran D.A.P."/>
            <person name="Tomita M."/>
            <person name="Numata K."/>
            <person name="Arakawa K."/>
        </authorList>
    </citation>
    <scope>NUCLEOTIDE SEQUENCE</scope>
</reference>
<dbReference type="SMART" id="SM00408">
    <property type="entry name" value="IGc2"/>
    <property type="match status" value="1"/>
</dbReference>
<accession>A0A8X6IJF5</accession>
<evidence type="ECO:0000313" key="3">
    <source>
        <dbReference type="EMBL" id="GFS48425.1"/>
    </source>
</evidence>
<name>A0A8X6IJF5_9ARAC</name>
<proteinExistence type="predicted"/>
<dbReference type="PANTHER" id="PTHR45889">
    <property type="entry name" value="IG-LIKE DOMAIN-CONTAINING PROTEIN"/>
    <property type="match status" value="1"/>
</dbReference>
<keyword evidence="4" id="KW-1185">Reference proteome</keyword>
<dbReference type="AlphaFoldDB" id="A0A8X6IJF5"/>
<dbReference type="PROSITE" id="PS50835">
    <property type="entry name" value="IG_LIKE"/>
    <property type="match status" value="1"/>
</dbReference>
<dbReference type="PANTHER" id="PTHR45889:SF8">
    <property type="entry name" value="IG-LIKE DOMAIN-CONTAINING PROTEIN"/>
    <property type="match status" value="1"/>
</dbReference>
<dbReference type="InterPro" id="IPR003598">
    <property type="entry name" value="Ig_sub2"/>
</dbReference>
<dbReference type="Proteomes" id="UP000886998">
    <property type="component" value="Unassembled WGS sequence"/>
</dbReference>
<dbReference type="OrthoDB" id="6435119at2759"/>
<dbReference type="Pfam" id="PF07679">
    <property type="entry name" value="I-set"/>
    <property type="match status" value="1"/>
</dbReference>
<dbReference type="InterPro" id="IPR007110">
    <property type="entry name" value="Ig-like_dom"/>
</dbReference>
<dbReference type="InterPro" id="IPR013783">
    <property type="entry name" value="Ig-like_fold"/>
</dbReference>
<dbReference type="SUPFAM" id="SSF48726">
    <property type="entry name" value="Immunoglobulin"/>
    <property type="match status" value="1"/>
</dbReference>
<dbReference type="InterPro" id="IPR036179">
    <property type="entry name" value="Ig-like_dom_sf"/>
</dbReference>
<dbReference type="InterPro" id="IPR013098">
    <property type="entry name" value="Ig_I-set"/>
</dbReference>
<keyword evidence="1" id="KW-0732">Signal</keyword>
<sequence length="161" mass="18360">MAIVITVLYFLISMLGLTVQPENSDVNDFIPISINRVTPYPQVGQPLQIDCQVTGHFPSGLQVTWHKDGQMLSNSSRMEIMSNHTLLIFSAQNEDSGTYTCSAKYKKSQSSISIYIKINSDDFKLNLERITCKQRKCEEFCKSIRPIPKRGHCDRNTCRCY</sequence>
<feature type="signal peptide" evidence="1">
    <location>
        <begin position="1"/>
        <end position="16"/>
    </location>
</feature>
<dbReference type="InterPro" id="IPR003599">
    <property type="entry name" value="Ig_sub"/>
</dbReference>
<evidence type="ECO:0000256" key="1">
    <source>
        <dbReference type="SAM" id="SignalP"/>
    </source>
</evidence>
<organism evidence="3 4">
    <name type="scientific">Trichonephila inaurata madagascariensis</name>
    <dbReference type="NCBI Taxonomy" id="2747483"/>
    <lineage>
        <taxon>Eukaryota</taxon>
        <taxon>Metazoa</taxon>
        <taxon>Ecdysozoa</taxon>
        <taxon>Arthropoda</taxon>
        <taxon>Chelicerata</taxon>
        <taxon>Arachnida</taxon>
        <taxon>Araneae</taxon>
        <taxon>Araneomorphae</taxon>
        <taxon>Entelegynae</taxon>
        <taxon>Araneoidea</taxon>
        <taxon>Nephilidae</taxon>
        <taxon>Trichonephila</taxon>
        <taxon>Trichonephila inaurata</taxon>
    </lineage>
</organism>
<dbReference type="InterPro" id="IPR003597">
    <property type="entry name" value="Ig_C1-set"/>
</dbReference>